<dbReference type="SUPFAM" id="SSF50729">
    <property type="entry name" value="PH domain-like"/>
    <property type="match status" value="1"/>
</dbReference>
<dbReference type="Pfam" id="PF00169">
    <property type="entry name" value="PH"/>
    <property type="match status" value="1"/>
</dbReference>
<feature type="domain" description="PH" evidence="2">
    <location>
        <begin position="107"/>
        <end position="204"/>
    </location>
</feature>
<proteinExistence type="evidence at transcript level"/>
<dbReference type="CDD" id="cd00821">
    <property type="entry name" value="PH"/>
    <property type="match status" value="1"/>
</dbReference>
<organism evidence="3">
    <name type="scientific">Ixodes ricinus</name>
    <name type="common">Common tick</name>
    <name type="synonym">Acarus ricinus</name>
    <dbReference type="NCBI Taxonomy" id="34613"/>
    <lineage>
        <taxon>Eukaryota</taxon>
        <taxon>Metazoa</taxon>
        <taxon>Ecdysozoa</taxon>
        <taxon>Arthropoda</taxon>
        <taxon>Chelicerata</taxon>
        <taxon>Arachnida</taxon>
        <taxon>Acari</taxon>
        <taxon>Parasitiformes</taxon>
        <taxon>Ixodida</taxon>
        <taxon>Ixodoidea</taxon>
        <taxon>Ixodidae</taxon>
        <taxon>Ixodinae</taxon>
        <taxon>Ixodes</taxon>
    </lineage>
</organism>
<dbReference type="Gene3D" id="3.90.640.10">
    <property type="entry name" value="Actin, Chain A, domain 4"/>
    <property type="match status" value="1"/>
</dbReference>
<protein>
    <submittedName>
        <fullName evidence="3">Putative actin family protein</fullName>
    </submittedName>
</protein>
<comment type="similarity">
    <text evidence="1">Belongs to the actin family.</text>
</comment>
<dbReference type="Pfam" id="PF00022">
    <property type="entry name" value="Actin"/>
    <property type="match status" value="1"/>
</dbReference>
<name>A0A131Y868_IXORI</name>
<reference evidence="3" key="1">
    <citation type="submission" date="2016-02" db="EMBL/GenBank/DDBJ databases">
        <title>RNAseq analyses of the midgut from blood- or serum-fed Ixodes ricinus ticks.</title>
        <authorList>
            <person name="Perner J."/>
            <person name="Provaznik J."/>
            <person name="Schrenkova J."/>
            <person name="Urbanova V."/>
            <person name="Ribeiro J.M."/>
            <person name="Kopacek P."/>
        </authorList>
    </citation>
    <scope>NUCLEOTIDE SEQUENCE</scope>
    <source>
        <tissue evidence="3">Gut</tissue>
    </source>
</reference>
<dbReference type="PANTHER" id="PTHR11937">
    <property type="entry name" value="ACTIN"/>
    <property type="match status" value="1"/>
</dbReference>
<sequence>MLSASLPVTFATGATTSVTRVSFATNDAGTNLVAPKTNSVPDVNGVSNGGSSTVLAGRDALCSAEAVEEERMPRSSTLFWDPTELLKELYSVEPPQLHGRDLGGVEYVNKEGYLDMMPSNRKKATYWNPWKRRYFRLCDGNLSCFESENSQRPFVKAQLMGGNIDTLENNMIGIDDRKGHYIAVKCSSERDAEAWLDALHSQCQDNFAKSFVQPVLRPLASHKRVIVVDMGGCSIRAGILMDQPTMPTVYFPSVCSTDKNTGQQTFGIEALTPEVRKTSHLTFPLVPSAKISKFTMDVEALPGLMRKIFRDLGISNPSQYKVQVCVPRSFSLQTQVALARALLEGLGVGGLSVTHQAICALYAYNTTSGIVVDLGDRLDIVPITDGYIVEGGVTRLPYGAHKLAHHLRQALVQKRVSLFSDVDLYLVRYVQQQACYVAGNYAQELRRFHFDPDSVEKSVPIGRFFQQDCPAESVSVDVGRFQAPEGLFQPELWGLDSGGVHKLVQRALQECSMDIRREMARSIYLSGGLTLLPGFAERLQAELDTLTPDTVTPKVHASPYREHMAFLGASTMASTSAFDGVCVTLREWQQQGAACLAKWHL</sequence>
<dbReference type="InterPro" id="IPR043129">
    <property type="entry name" value="ATPase_NBD"/>
</dbReference>
<evidence type="ECO:0000313" key="3">
    <source>
        <dbReference type="EMBL" id="JAP75419.1"/>
    </source>
</evidence>
<dbReference type="AlphaFoldDB" id="A0A131Y868"/>
<accession>A0A131Y868</accession>
<dbReference type="CDD" id="cd10169">
    <property type="entry name" value="ASKHA_NBD_actin-like"/>
    <property type="match status" value="1"/>
</dbReference>
<dbReference type="InterPro" id="IPR011993">
    <property type="entry name" value="PH-like_dom_sf"/>
</dbReference>
<dbReference type="Gene3D" id="2.30.29.30">
    <property type="entry name" value="Pleckstrin-homology domain (PH domain)/Phosphotyrosine-binding domain (PTB)"/>
    <property type="match status" value="1"/>
</dbReference>
<dbReference type="EMBL" id="GEFM01000377">
    <property type="protein sequence ID" value="JAP75419.1"/>
    <property type="molecule type" value="mRNA"/>
</dbReference>
<dbReference type="SUPFAM" id="SSF53067">
    <property type="entry name" value="Actin-like ATPase domain"/>
    <property type="match status" value="2"/>
</dbReference>
<dbReference type="Gene3D" id="3.30.420.40">
    <property type="match status" value="2"/>
</dbReference>
<dbReference type="SMART" id="SM00268">
    <property type="entry name" value="ACTIN"/>
    <property type="match status" value="1"/>
</dbReference>
<evidence type="ECO:0000259" key="2">
    <source>
        <dbReference type="PROSITE" id="PS50003"/>
    </source>
</evidence>
<dbReference type="InterPro" id="IPR001849">
    <property type="entry name" value="PH_domain"/>
</dbReference>
<dbReference type="SMART" id="SM00233">
    <property type="entry name" value="PH"/>
    <property type="match status" value="1"/>
</dbReference>
<evidence type="ECO:0000256" key="1">
    <source>
        <dbReference type="RuleBase" id="RU000487"/>
    </source>
</evidence>
<dbReference type="InterPro" id="IPR004000">
    <property type="entry name" value="Actin"/>
</dbReference>
<dbReference type="PROSITE" id="PS50003">
    <property type="entry name" value="PH_DOMAIN"/>
    <property type="match status" value="1"/>
</dbReference>